<dbReference type="Gene3D" id="1.25.40.20">
    <property type="entry name" value="Ankyrin repeat-containing domain"/>
    <property type="match status" value="1"/>
</dbReference>
<dbReference type="RefSeq" id="XP_038777322.1">
    <property type="nucleotide sequence ID" value="XM_038921394.1"/>
</dbReference>
<organism evidence="4 5">
    <name type="scientific">Eeniella nana</name>
    <name type="common">Yeast</name>
    <name type="synonym">Brettanomyces nanus</name>
    <dbReference type="NCBI Taxonomy" id="13502"/>
    <lineage>
        <taxon>Eukaryota</taxon>
        <taxon>Fungi</taxon>
        <taxon>Dikarya</taxon>
        <taxon>Ascomycota</taxon>
        <taxon>Saccharomycotina</taxon>
        <taxon>Pichiomycetes</taxon>
        <taxon>Pichiales</taxon>
        <taxon>Pichiaceae</taxon>
        <taxon>Brettanomyces</taxon>
    </lineage>
</organism>
<reference evidence="4" key="1">
    <citation type="submission" date="2020-10" db="EMBL/GenBank/DDBJ databases">
        <authorList>
            <person name="Roach M.J.R."/>
        </authorList>
    </citation>
    <scope>NUCLEOTIDE SEQUENCE</scope>
    <source>
        <strain evidence="4">CBS 1945</strain>
    </source>
</reference>
<dbReference type="Pfam" id="PF13637">
    <property type="entry name" value="Ank_4"/>
    <property type="match status" value="1"/>
</dbReference>
<dbReference type="InterPro" id="IPR036770">
    <property type="entry name" value="Ankyrin_rpt-contain_sf"/>
</dbReference>
<evidence type="ECO:0000256" key="3">
    <source>
        <dbReference type="PROSITE-ProRule" id="PRU00023"/>
    </source>
</evidence>
<keyword evidence="5" id="KW-1185">Reference proteome</keyword>
<dbReference type="PANTHER" id="PTHR24201">
    <property type="entry name" value="ANK_REP_REGION DOMAIN-CONTAINING PROTEIN"/>
    <property type="match status" value="1"/>
</dbReference>
<dbReference type="Pfam" id="PF12796">
    <property type="entry name" value="Ank_2"/>
    <property type="match status" value="1"/>
</dbReference>
<dbReference type="GeneID" id="62194472"/>
<dbReference type="Pfam" id="PF13857">
    <property type="entry name" value="Ank_5"/>
    <property type="match status" value="1"/>
</dbReference>
<protein>
    <submittedName>
        <fullName evidence="4">Uncharacterized protein</fullName>
    </submittedName>
</protein>
<proteinExistence type="predicted"/>
<dbReference type="AlphaFoldDB" id="A0A875RTQ7"/>
<dbReference type="SUPFAM" id="SSF48403">
    <property type="entry name" value="Ankyrin repeat"/>
    <property type="match status" value="1"/>
</dbReference>
<evidence type="ECO:0000313" key="5">
    <source>
        <dbReference type="Proteomes" id="UP000662931"/>
    </source>
</evidence>
<keyword evidence="1" id="KW-0677">Repeat</keyword>
<feature type="repeat" description="ANK" evidence="3">
    <location>
        <begin position="96"/>
        <end position="128"/>
    </location>
</feature>
<dbReference type="PRINTS" id="PR01415">
    <property type="entry name" value="ANKYRIN"/>
</dbReference>
<gene>
    <name evidence="4" type="ORF">FOA43_001071</name>
</gene>
<feature type="repeat" description="ANK" evidence="3">
    <location>
        <begin position="199"/>
        <end position="231"/>
    </location>
</feature>
<dbReference type="EMBL" id="CP064812">
    <property type="protein sequence ID" value="QPG73757.1"/>
    <property type="molecule type" value="Genomic_DNA"/>
</dbReference>
<sequence>MSDDTSEIHRAVIEGKMMTLKALLAEDPKLALLKDQDSRTPLHWACSFQRTDMVTVLLNPTAVVKEGIVGSSGNRKSEIIQPVPFTIDIDDMVDQSGWTPLHIAASVGNLEILKMLLTHQPTPNVDQQTSTGQTCLHFAVSKSNYEVTDYLVKTCKASARIKDSKGQYALHRAAAVGSLRMCQILIEVGKSPLNASDIYGYTPLHHALAEGHGDVAVYLVKNGADPLVQDRDGKTAYQDALNDKVRRFFKISMAKEGVDQL</sequence>
<dbReference type="OrthoDB" id="539213at2759"/>
<dbReference type="InterPro" id="IPR050776">
    <property type="entry name" value="Ank_Repeat/CDKN_Inhibitor"/>
</dbReference>
<dbReference type="PROSITE" id="PS50297">
    <property type="entry name" value="ANK_REP_REGION"/>
    <property type="match status" value="2"/>
</dbReference>
<evidence type="ECO:0000256" key="2">
    <source>
        <dbReference type="ARBA" id="ARBA00023043"/>
    </source>
</evidence>
<evidence type="ECO:0000256" key="1">
    <source>
        <dbReference type="ARBA" id="ARBA00022737"/>
    </source>
</evidence>
<dbReference type="SMART" id="SM00248">
    <property type="entry name" value="ANK"/>
    <property type="match status" value="6"/>
</dbReference>
<dbReference type="KEGG" id="bnn:FOA43_001071"/>
<accession>A0A875RTQ7</accession>
<evidence type="ECO:0000313" key="4">
    <source>
        <dbReference type="EMBL" id="QPG73757.1"/>
    </source>
</evidence>
<dbReference type="PROSITE" id="PS50088">
    <property type="entry name" value="ANK_REPEAT"/>
    <property type="match status" value="2"/>
</dbReference>
<dbReference type="Proteomes" id="UP000662931">
    <property type="component" value="Chromosome 1"/>
</dbReference>
<keyword evidence="2 3" id="KW-0040">ANK repeat</keyword>
<name>A0A875RTQ7_EENNA</name>
<dbReference type="InterPro" id="IPR002110">
    <property type="entry name" value="Ankyrin_rpt"/>
</dbReference>